<dbReference type="PRINTS" id="PR00604">
    <property type="entry name" value="CYTCHRMECIAB"/>
</dbReference>
<keyword evidence="8" id="KW-0732">Signal</keyword>
<evidence type="ECO:0000256" key="7">
    <source>
        <dbReference type="SAM" id="MobiDB-lite"/>
    </source>
</evidence>
<dbReference type="Pfam" id="PF00034">
    <property type="entry name" value="Cytochrom_C"/>
    <property type="match status" value="1"/>
</dbReference>
<dbReference type="RefSeq" id="WP_260794179.1">
    <property type="nucleotide sequence ID" value="NZ_CP093313.1"/>
</dbReference>
<keyword evidence="4" id="KW-0249">Electron transport</keyword>
<protein>
    <submittedName>
        <fullName evidence="10">Heme-binding domain-containing protein</fullName>
    </submittedName>
</protein>
<evidence type="ECO:0000313" key="11">
    <source>
        <dbReference type="Proteomes" id="UP001059380"/>
    </source>
</evidence>
<keyword evidence="1" id="KW-0813">Transport</keyword>
<evidence type="ECO:0000259" key="9">
    <source>
        <dbReference type="PROSITE" id="PS51007"/>
    </source>
</evidence>
<reference evidence="10" key="1">
    <citation type="submission" date="2021-04" db="EMBL/GenBank/DDBJ databases">
        <title>Phylogenetic analysis of Acidobacteriaceae.</title>
        <authorList>
            <person name="Qiu L."/>
            <person name="Zhang Q."/>
        </authorList>
    </citation>
    <scope>NUCLEOTIDE SEQUENCE</scope>
    <source>
        <strain evidence="10">DSM 25168</strain>
    </source>
</reference>
<feature type="signal peptide" evidence="8">
    <location>
        <begin position="1"/>
        <end position="21"/>
    </location>
</feature>
<dbReference type="GO" id="GO:0020037">
    <property type="term" value="F:heme binding"/>
    <property type="evidence" value="ECO:0007669"/>
    <property type="project" value="InterPro"/>
</dbReference>
<dbReference type="PANTHER" id="PTHR11961">
    <property type="entry name" value="CYTOCHROME C"/>
    <property type="match status" value="1"/>
</dbReference>
<accession>A0A9J7BPN7</accession>
<dbReference type="SUPFAM" id="SSF46626">
    <property type="entry name" value="Cytochrome c"/>
    <property type="match status" value="1"/>
</dbReference>
<dbReference type="EMBL" id="CP093313">
    <property type="protein sequence ID" value="UWZ84672.1"/>
    <property type="molecule type" value="Genomic_DNA"/>
</dbReference>
<dbReference type="InterPro" id="IPR009056">
    <property type="entry name" value="Cyt_c-like_dom"/>
</dbReference>
<evidence type="ECO:0000256" key="2">
    <source>
        <dbReference type="ARBA" id="ARBA00022617"/>
    </source>
</evidence>
<keyword evidence="3 6" id="KW-0479">Metal-binding</keyword>
<proteinExistence type="predicted"/>
<dbReference type="AlphaFoldDB" id="A0A9J7BPN7"/>
<dbReference type="InterPro" id="IPR036909">
    <property type="entry name" value="Cyt_c-like_dom_sf"/>
</dbReference>
<dbReference type="Pfam" id="PF14376">
    <property type="entry name" value="Haem_bd"/>
    <property type="match status" value="1"/>
</dbReference>
<keyword evidence="2 6" id="KW-0349">Heme</keyword>
<feature type="compositionally biased region" description="Basic and acidic residues" evidence="7">
    <location>
        <begin position="27"/>
        <end position="38"/>
    </location>
</feature>
<dbReference type="GO" id="GO:0046872">
    <property type="term" value="F:metal ion binding"/>
    <property type="evidence" value="ECO:0007669"/>
    <property type="project" value="UniProtKB-KW"/>
</dbReference>
<dbReference type="PROSITE" id="PS51007">
    <property type="entry name" value="CYTC"/>
    <property type="match status" value="1"/>
</dbReference>
<dbReference type="KEGG" id="orp:MOP44_01755"/>
<dbReference type="Proteomes" id="UP001059380">
    <property type="component" value="Chromosome"/>
</dbReference>
<evidence type="ECO:0000256" key="5">
    <source>
        <dbReference type="ARBA" id="ARBA00023004"/>
    </source>
</evidence>
<evidence type="ECO:0000256" key="4">
    <source>
        <dbReference type="ARBA" id="ARBA00022982"/>
    </source>
</evidence>
<dbReference type="InterPro" id="IPR025992">
    <property type="entry name" value="Haem-bd"/>
</dbReference>
<organism evidence="10 11">
    <name type="scientific">Occallatibacter riparius</name>
    <dbReference type="NCBI Taxonomy" id="1002689"/>
    <lineage>
        <taxon>Bacteria</taxon>
        <taxon>Pseudomonadati</taxon>
        <taxon>Acidobacteriota</taxon>
        <taxon>Terriglobia</taxon>
        <taxon>Terriglobales</taxon>
        <taxon>Acidobacteriaceae</taxon>
        <taxon>Occallatibacter</taxon>
    </lineage>
</organism>
<dbReference type="SMART" id="SM01235">
    <property type="entry name" value="Haem_bd"/>
    <property type="match status" value="1"/>
</dbReference>
<evidence type="ECO:0000256" key="8">
    <source>
        <dbReference type="SAM" id="SignalP"/>
    </source>
</evidence>
<dbReference type="Gene3D" id="1.10.760.10">
    <property type="entry name" value="Cytochrome c-like domain"/>
    <property type="match status" value="1"/>
</dbReference>
<evidence type="ECO:0000313" key="10">
    <source>
        <dbReference type="EMBL" id="UWZ84672.1"/>
    </source>
</evidence>
<evidence type="ECO:0000256" key="1">
    <source>
        <dbReference type="ARBA" id="ARBA00022448"/>
    </source>
</evidence>
<sequence>MTVASKLGIAFAVIVTSVALAQVHPFGDPKRDSQESREGLLQAAGMPDSARRTLVTKCADCHSNATRWPVYSRVAPASWLIERDVAEGRRHMNLSRWHELSSDQQQSLEQEIAQEAKAGEMPPVQYRLLHWTARLNAADRAALGALAPAGDGELGTAKAGDAERGRDLFGGRCTGCHALDADREGPRLRGVYGRRAGSVPGFGYSSALRNSGVTWSDATLERWLSGTDAMVPGNAMEFFVPRAQERADLIAFLKSLH</sequence>
<dbReference type="GO" id="GO:0009055">
    <property type="term" value="F:electron transfer activity"/>
    <property type="evidence" value="ECO:0007669"/>
    <property type="project" value="InterPro"/>
</dbReference>
<keyword evidence="11" id="KW-1185">Reference proteome</keyword>
<feature type="domain" description="Cytochrome c" evidence="9">
    <location>
        <begin position="160"/>
        <end position="257"/>
    </location>
</feature>
<feature type="chain" id="PRO_5039941184" evidence="8">
    <location>
        <begin position="22"/>
        <end position="257"/>
    </location>
</feature>
<gene>
    <name evidence="10" type="ORF">MOP44_01755</name>
</gene>
<evidence type="ECO:0000256" key="3">
    <source>
        <dbReference type="ARBA" id="ARBA00022723"/>
    </source>
</evidence>
<evidence type="ECO:0000256" key="6">
    <source>
        <dbReference type="PROSITE-ProRule" id="PRU00433"/>
    </source>
</evidence>
<dbReference type="InterPro" id="IPR002327">
    <property type="entry name" value="Cyt_c_1A/1B"/>
</dbReference>
<name>A0A9J7BPN7_9BACT</name>
<keyword evidence="5 6" id="KW-0408">Iron</keyword>
<feature type="region of interest" description="Disordered" evidence="7">
    <location>
        <begin position="26"/>
        <end position="48"/>
    </location>
</feature>